<dbReference type="VEuPathDB" id="GiardiaDB:GMRT_11155"/>
<dbReference type="Proteomes" id="UP000315496">
    <property type="component" value="Chromosome 1"/>
</dbReference>
<feature type="coiled-coil region" evidence="1">
    <location>
        <begin position="341"/>
        <end position="375"/>
    </location>
</feature>
<keyword evidence="3" id="KW-1185">Reference proteome</keyword>
<protein>
    <submittedName>
        <fullName evidence="2">Putative Golgi/cell cycle associated protein</fullName>
    </submittedName>
</protein>
<dbReference type="EMBL" id="VDLU01000001">
    <property type="protein sequence ID" value="TNJ29386.1"/>
    <property type="molecule type" value="Genomic_DNA"/>
</dbReference>
<feature type="coiled-coil region" evidence="1">
    <location>
        <begin position="245"/>
        <end position="313"/>
    </location>
</feature>
<accession>A0A4Z1SU25</accession>
<keyword evidence="1" id="KW-0175">Coiled coil</keyword>
<gene>
    <name evidence="2" type="ORF">GMRT_11155</name>
</gene>
<sequence length="466" mass="52408">MQTKGSEAVKPPPVNFPLIPWDELYTILADMQLYPGDAHRILSQRTGKPIGIVLPADSVRTIFRLFYEDFELPTPDSVGRALADRVADIYAGASFDPSPLLPTYTQLALYQKLLSACDYDSLVQADISPVTDMAHCKARFQVTISALTNFLRFKGMVVGDFQTKLDELSETRKQMADLTESARSLQLIVDMLSSSQAAVNGMMGRFTEETKEAVAAYHEALHVQDSLDAEQKKCLAELQYLKDRVERLRYSIDQTHAEIAQLRERLITKEDSDALEAQCEAVEKVLKENQQRYEELNRTIMQSDSKIRSLEMTLGDISTLIDLVAQYDEAAGDLEARQKGVEELRGDNDAKEQETKHLRGRIEALRNEIHNYDANGQVGVSADDTAASRHYARLVAERDELIGKRQSIIQKRDAVYGELSKLEAREAQLISAHEQKVAGIVGPTQTLFDLFSRQVSLLMQELRRPV</sequence>
<dbReference type="AlphaFoldDB" id="A0A4Z1SU25"/>
<evidence type="ECO:0000313" key="3">
    <source>
        <dbReference type="Proteomes" id="UP000315496"/>
    </source>
</evidence>
<name>A0A4Z1SU25_GIAMU</name>
<reference evidence="2 3" key="1">
    <citation type="submission" date="2019-05" db="EMBL/GenBank/DDBJ databases">
        <title>The compact genome of Giardia muris reveals important steps in the evolution of intestinal protozoan parasites.</title>
        <authorList>
            <person name="Xu F."/>
            <person name="Jimenez-Gonzalez A."/>
            <person name="Einarsson E."/>
            <person name="Astvaldsson A."/>
            <person name="Peirasmaki D."/>
            <person name="Eckmann L."/>
            <person name="Andersson J.O."/>
            <person name="Svard S.G."/>
            <person name="Jerlstrom-Hultqvist J."/>
        </authorList>
    </citation>
    <scope>NUCLEOTIDE SEQUENCE [LARGE SCALE GENOMIC DNA]</scope>
    <source>
        <strain evidence="2 3">Roberts-Thomson</strain>
    </source>
</reference>
<dbReference type="Gene3D" id="1.10.287.1490">
    <property type="match status" value="1"/>
</dbReference>
<organism evidence="2 3">
    <name type="scientific">Giardia muris</name>
    <dbReference type="NCBI Taxonomy" id="5742"/>
    <lineage>
        <taxon>Eukaryota</taxon>
        <taxon>Metamonada</taxon>
        <taxon>Diplomonadida</taxon>
        <taxon>Hexamitidae</taxon>
        <taxon>Giardiinae</taxon>
        <taxon>Giardia</taxon>
    </lineage>
</organism>
<evidence type="ECO:0000313" key="2">
    <source>
        <dbReference type="EMBL" id="TNJ29386.1"/>
    </source>
</evidence>
<comment type="caution">
    <text evidence="2">The sequence shown here is derived from an EMBL/GenBank/DDBJ whole genome shotgun (WGS) entry which is preliminary data.</text>
</comment>
<proteinExistence type="predicted"/>
<evidence type="ECO:0000256" key="1">
    <source>
        <dbReference type="SAM" id="Coils"/>
    </source>
</evidence>